<reference evidence="2 3" key="1">
    <citation type="journal article" date="2018" name="Mol. Biol. Evol.">
        <title>Analysis of the draft genome of the red seaweed Gracilariopsis chorda provides insights into genome size evolution in Rhodophyta.</title>
        <authorList>
            <person name="Lee J."/>
            <person name="Yang E.C."/>
            <person name="Graf L."/>
            <person name="Yang J.H."/>
            <person name="Qiu H."/>
            <person name="Zel Zion U."/>
            <person name="Chan C.X."/>
            <person name="Stephens T.G."/>
            <person name="Weber A.P.M."/>
            <person name="Boo G.H."/>
            <person name="Boo S.M."/>
            <person name="Kim K.M."/>
            <person name="Shin Y."/>
            <person name="Jung M."/>
            <person name="Lee S.J."/>
            <person name="Yim H.S."/>
            <person name="Lee J.H."/>
            <person name="Bhattacharya D."/>
            <person name="Yoon H.S."/>
        </authorList>
    </citation>
    <scope>NUCLEOTIDE SEQUENCE [LARGE SCALE GENOMIC DNA]</scope>
    <source>
        <strain evidence="2 3">SKKU-2015</strain>
        <tissue evidence="2">Whole body</tissue>
    </source>
</reference>
<accession>A0A2V3J013</accession>
<proteinExistence type="predicted"/>
<dbReference type="InterPro" id="IPR015943">
    <property type="entry name" value="WD40/YVTN_repeat-like_dom_sf"/>
</dbReference>
<evidence type="ECO:0008006" key="4">
    <source>
        <dbReference type="Google" id="ProtNLM"/>
    </source>
</evidence>
<comment type="caution">
    <text evidence="2">The sequence shown here is derived from an EMBL/GenBank/DDBJ whole genome shotgun (WGS) entry which is preliminary data.</text>
</comment>
<dbReference type="EMBL" id="NBIV01000020">
    <property type="protein sequence ID" value="PXF47756.1"/>
    <property type="molecule type" value="Genomic_DNA"/>
</dbReference>
<feature type="region of interest" description="Disordered" evidence="1">
    <location>
        <begin position="63"/>
        <end position="84"/>
    </location>
</feature>
<evidence type="ECO:0000313" key="3">
    <source>
        <dbReference type="Proteomes" id="UP000247409"/>
    </source>
</evidence>
<sequence>MVSSVEQAAVLTNRQLFRGVLCERTVKLPLSAAGVQASRLAAGADGSFIFATGPDVYKLKCSPTRKRARSEEDDGGSAGGKDAPAVSRAIADDYLVPAPFGEISAERFVIHCAHRAQVESVAADEWRVASVDAYGRCIITCTEQIHGGEHARSDACIEKTRSYTLAPVSLSDGDGGWCGVSLRRNDSTTAVVARQMYRDVSIFDIDTAVRRMHTIAAPQAVTVCGEGDVIGIAERKELSLFDGRVGENDGCTGRKNLGHGRLLCLDSSDDGLVVAAGGMDRVLHVFDVRMMKVRERWSGCLKYEMGGCVLSREMEGMAYVCSVDNEVACGAWSSEMAAQVVRHVGTSKSVMISGANTKSARRAFGFRGDVRLTGIARRNVHGEEVGVMSESGAFYLLRTRLE</sequence>
<dbReference type="STRING" id="448386.A0A2V3J013"/>
<dbReference type="PANTHER" id="PTHR47467:SF1">
    <property type="entry name" value="WD40 REPEAT-CONTAINING PROTEIN"/>
    <property type="match status" value="1"/>
</dbReference>
<dbReference type="Gene3D" id="2.130.10.10">
    <property type="entry name" value="YVTN repeat-like/Quinoprotein amine dehydrogenase"/>
    <property type="match status" value="1"/>
</dbReference>
<keyword evidence="3" id="KW-1185">Reference proteome</keyword>
<dbReference type="PANTHER" id="PTHR47467">
    <property type="entry name" value="OS01G0867200 PROTEIN"/>
    <property type="match status" value="1"/>
</dbReference>
<organism evidence="2 3">
    <name type="scientific">Gracilariopsis chorda</name>
    <dbReference type="NCBI Taxonomy" id="448386"/>
    <lineage>
        <taxon>Eukaryota</taxon>
        <taxon>Rhodophyta</taxon>
        <taxon>Florideophyceae</taxon>
        <taxon>Rhodymeniophycidae</taxon>
        <taxon>Gracilariales</taxon>
        <taxon>Gracilariaceae</taxon>
        <taxon>Gracilariopsis</taxon>
    </lineage>
</organism>
<evidence type="ECO:0000256" key="1">
    <source>
        <dbReference type="SAM" id="MobiDB-lite"/>
    </source>
</evidence>
<name>A0A2V3J013_9FLOR</name>
<dbReference type="Proteomes" id="UP000247409">
    <property type="component" value="Unassembled WGS sequence"/>
</dbReference>
<dbReference type="SUPFAM" id="SSF50969">
    <property type="entry name" value="YVTN repeat-like/Quinoprotein amine dehydrogenase"/>
    <property type="match status" value="1"/>
</dbReference>
<dbReference type="InterPro" id="IPR011044">
    <property type="entry name" value="Quino_amine_DH_bsu"/>
</dbReference>
<dbReference type="AlphaFoldDB" id="A0A2V3J013"/>
<dbReference type="OrthoDB" id="1972at2759"/>
<evidence type="ECO:0000313" key="2">
    <source>
        <dbReference type="EMBL" id="PXF47756.1"/>
    </source>
</evidence>
<gene>
    <name evidence="2" type="ORF">BWQ96_02438</name>
</gene>
<protein>
    <recommendedName>
        <fullName evidence="4">WD repeat-containing protein 74</fullName>
    </recommendedName>
</protein>